<dbReference type="OrthoDB" id="428699at2"/>
<dbReference type="HOGENOM" id="CLU_2406891_0_0_3"/>
<evidence type="ECO:0000313" key="2">
    <source>
        <dbReference type="Proteomes" id="UP000010474"/>
    </source>
</evidence>
<dbReference type="RefSeq" id="WP_015215975.1">
    <property type="nucleotide sequence ID" value="NC_019771.1"/>
</dbReference>
<organism evidence="1 2">
    <name type="scientific">Anabaena cylindrica (strain ATCC 27899 / PCC 7122)</name>
    <dbReference type="NCBI Taxonomy" id="272123"/>
    <lineage>
        <taxon>Bacteria</taxon>
        <taxon>Bacillati</taxon>
        <taxon>Cyanobacteriota</taxon>
        <taxon>Cyanophyceae</taxon>
        <taxon>Nostocales</taxon>
        <taxon>Nostocaceae</taxon>
        <taxon>Anabaena</taxon>
    </lineage>
</organism>
<name>K9ZLE2_ANACC</name>
<sequence>MTNTINLQIQYITNENGEKTAVILPIDQFENLLKNIIQLQPNDEIKNQELTNKNIWEIAQEITEDITEDELQQLPHDEAQQHDHYIYGIPKK</sequence>
<evidence type="ECO:0000313" key="1">
    <source>
        <dbReference type="EMBL" id="AFZ59357.1"/>
    </source>
</evidence>
<protein>
    <submittedName>
        <fullName evidence="1">Uncharacterized protein</fullName>
    </submittedName>
</protein>
<accession>K9ZLE2</accession>
<dbReference type="STRING" id="272123.Anacy_3986"/>
<reference evidence="2" key="1">
    <citation type="journal article" date="2013" name="Proc. Natl. Acad. Sci. U.S.A.">
        <title>Improving the coverage of the cyanobacterial phylum using diversity-driven genome sequencing.</title>
        <authorList>
            <person name="Shih P.M."/>
            <person name="Wu D."/>
            <person name="Latifi A."/>
            <person name="Axen S.D."/>
            <person name="Fewer D.P."/>
            <person name="Talla E."/>
            <person name="Calteau A."/>
            <person name="Cai F."/>
            <person name="Tandeau de Marsac N."/>
            <person name="Rippka R."/>
            <person name="Herdman M."/>
            <person name="Sivonen K."/>
            <person name="Coursin T."/>
            <person name="Laurent T."/>
            <person name="Goodwin L."/>
            <person name="Nolan M."/>
            <person name="Davenport K.W."/>
            <person name="Han C.S."/>
            <person name="Rubin E.M."/>
            <person name="Eisen J.A."/>
            <person name="Woyke T."/>
            <person name="Gugger M."/>
            <person name="Kerfeld C.A."/>
        </authorList>
    </citation>
    <scope>NUCLEOTIDE SEQUENCE [LARGE SCALE GENOMIC DNA]</scope>
    <source>
        <strain evidence="2">ATCC 27899 / PCC 7122</strain>
    </source>
</reference>
<dbReference type="Proteomes" id="UP000010474">
    <property type="component" value="Chromosome"/>
</dbReference>
<dbReference type="KEGG" id="acy:Anacy_3986"/>
<dbReference type="PATRIC" id="fig|272123.3.peg.4330"/>
<dbReference type="EMBL" id="CP003659">
    <property type="protein sequence ID" value="AFZ59357.1"/>
    <property type="molecule type" value="Genomic_DNA"/>
</dbReference>
<keyword evidence="2" id="KW-1185">Reference proteome</keyword>
<proteinExistence type="predicted"/>
<gene>
    <name evidence="1" type="ordered locus">Anacy_3986</name>
</gene>
<dbReference type="AlphaFoldDB" id="K9ZLE2"/>